<keyword evidence="2" id="KW-1185">Reference proteome</keyword>
<comment type="caution">
    <text evidence="1">The sequence shown here is derived from an EMBL/GenBank/DDBJ whole genome shotgun (WGS) entry which is preliminary data.</text>
</comment>
<sequence>MNLITKLVAEPSALFLEEWTSGLDSSLARVVHPALHYKDMRCARVVAVLHSPKHDIHRSFNQLFLFIPGIRVSNVSLCDKVGVSLESLVFGGSARGNLAKYLMDVFSGSRVHDIYVEGVDIPAAGEVAAAEHLQKCGETNRPVVCRGRCLVLGVATSHDVWHQSKPSVSTTVSKSSQDQAMPDQIALNHDKMVSNRIGYAYSSEAMVEALPSRTLHALCYAGGVVWFQLEALIIPALLCRHTRDRQWHCRDLCGYDEPAA</sequence>
<evidence type="ECO:0000313" key="2">
    <source>
        <dbReference type="Proteomes" id="UP000324585"/>
    </source>
</evidence>
<name>A0A5J4Z7H4_PORPP</name>
<evidence type="ECO:0000313" key="1">
    <source>
        <dbReference type="EMBL" id="KAA8499168.1"/>
    </source>
</evidence>
<proteinExistence type="predicted"/>
<protein>
    <submittedName>
        <fullName evidence="1">ABC transporter G family member 24</fullName>
    </submittedName>
</protein>
<accession>A0A5J4Z7H4</accession>
<organism evidence="1 2">
    <name type="scientific">Porphyridium purpureum</name>
    <name type="common">Red alga</name>
    <name type="synonym">Porphyridium cruentum</name>
    <dbReference type="NCBI Taxonomy" id="35688"/>
    <lineage>
        <taxon>Eukaryota</taxon>
        <taxon>Rhodophyta</taxon>
        <taxon>Bangiophyceae</taxon>
        <taxon>Porphyridiales</taxon>
        <taxon>Porphyridiaceae</taxon>
        <taxon>Porphyridium</taxon>
    </lineage>
</organism>
<gene>
    <name evidence="1" type="ORF">FVE85_6753</name>
</gene>
<dbReference type="Proteomes" id="UP000324585">
    <property type="component" value="Unassembled WGS sequence"/>
</dbReference>
<dbReference type="OrthoDB" id="66620at2759"/>
<dbReference type="AlphaFoldDB" id="A0A5J4Z7H4"/>
<dbReference type="EMBL" id="VRMN01000001">
    <property type="protein sequence ID" value="KAA8499168.1"/>
    <property type="molecule type" value="Genomic_DNA"/>
</dbReference>
<reference evidence="2" key="1">
    <citation type="journal article" date="2019" name="Nat. Commun.">
        <title>Expansion of phycobilisome linker gene families in mesophilic red algae.</title>
        <authorList>
            <person name="Lee J."/>
            <person name="Kim D."/>
            <person name="Bhattacharya D."/>
            <person name="Yoon H.S."/>
        </authorList>
    </citation>
    <scope>NUCLEOTIDE SEQUENCE [LARGE SCALE GENOMIC DNA]</scope>
    <source>
        <strain evidence="2">CCMP 1328</strain>
    </source>
</reference>